<dbReference type="Proteomes" id="UP001642406">
    <property type="component" value="Unassembled WGS sequence"/>
</dbReference>
<evidence type="ECO:0000256" key="5">
    <source>
        <dbReference type="ARBA" id="ARBA00022946"/>
    </source>
</evidence>
<keyword evidence="9" id="KW-1135">Mitochondrion nucleoid</keyword>
<comment type="caution">
    <text evidence="11">The sequence shown here is derived from an EMBL/GenBank/DDBJ whole genome shotgun (WGS) entry which is preliminary data.</text>
</comment>
<organism evidence="11 12">
    <name type="scientific">Sporothrix bragantina</name>
    <dbReference type="NCBI Taxonomy" id="671064"/>
    <lineage>
        <taxon>Eukaryota</taxon>
        <taxon>Fungi</taxon>
        <taxon>Dikarya</taxon>
        <taxon>Ascomycota</taxon>
        <taxon>Pezizomycotina</taxon>
        <taxon>Sordariomycetes</taxon>
        <taxon>Sordariomycetidae</taxon>
        <taxon>Ophiostomatales</taxon>
        <taxon>Ophiostomataceae</taxon>
        <taxon>Sporothrix</taxon>
    </lineage>
</organism>
<feature type="region of interest" description="Disordered" evidence="10">
    <location>
        <begin position="21"/>
        <end position="121"/>
    </location>
</feature>
<keyword evidence="6" id="KW-0238">DNA-binding</keyword>
<keyword evidence="5" id="KW-0809">Transit peptide</keyword>
<evidence type="ECO:0000256" key="8">
    <source>
        <dbReference type="ARBA" id="ARBA00023204"/>
    </source>
</evidence>
<evidence type="ECO:0000256" key="7">
    <source>
        <dbReference type="ARBA" id="ARBA00023128"/>
    </source>
</evidence>
<keyword evidence="12" id="KW-1185">Reference proteome</keyword>
<evidence type="ECO:0000256" key="10">
    <source>
        <dbReference type="SAM" id="MobiDB-lite"/>
    </source>
</evidence>
<reference evidence="11 12" key="1">
    <citation type="submission" date="2024-01" db="EMBL/GenBank/DDBJ databases">
        <authorList>
            <person name="Allen C."/>
            <person name="Tagirdzhanova G."/>
        </authorList>
    </citation>
    <scope>NUCLEOTIDE SEQUENCE [LARGE SCALE GENOMIC DNA]</scope>
</reference>
<dbReference type="InterPro" id="IPR009446">
    <property type="entry name" value="Mgm101"/>
</dbReference>
<dbReference type="Pfam" id="PF06420">
    <property type="entry name" value="Mgm101p"/>
    <property type="match status" value="1"/>
</dbReference>
<feature type="compositionally biased region" description="Low complexity" evidence="10">
    <location>
        <begin position="21"/>
        <end position="53"/>
    </location>
</feature>
<comment type="similarity">
    <text evidence="2">Belongs to the MGM101 family.</text>
</comment>
<name>A0ABP0C545_9PEZI</name>
<evidence type="ECO:0000313" key="11">
    <source>
        <dbReference type="EMBL" id="CAK7227104.1"/>
    </source>
</evidence>
<keyword evidence="8" id="KW-0234">DNA repair</keyword>
<keyword evidence="7" id="KW-0496">Mitochondrion</keyword>
<dbReference type="EMBL" id="CAWUHC010000063">
    <property type="protein sequence ID" value="CAK7227104.1"/>
    <property type="molecule type" value="Genomic_DNA"/>
</dbReference>
<evidence type="ECO:0000313" key="12">
    <source>
        <dbReference type="Proteomes" id="UP001642406"/>
    </source>
</evidence>
<accession>A0ABP0C545</accession>
<dbReference type="PANTHER" id="PTHR31404:SF0">
    <property type="entry name" value="MITOCHONDRIAL GENOME MAINTENANCE PROTEIN MGM101"/>
    <property type="match status" value="1"/>
</dbReference>
<sequence length="299" mass="31986">MSAPHVWRFVPRAANRFVVVSRSASTSSSTTAARAPSRPAASVKKTVASTTTSRAFPPPTSAASRPIHATTRSAAAARTPATPSDATALPPASETSPLPDATGPALGPAADPNAPPVDWSSSFHGLSTTRFPAEVAEVLMTPIDPQDIEIKPDGILYLPEIKYRRILNTAFGPGGWGLAPRGELAVGEKVVSREFALVVQGRYVAQARGECPYFGGEDGVATAGEGSKSNALMRCCKDLGVASELWDPRFIRQFKQEHCREVWVEHVATKKKRQIWLRKDCPPAYPYALPSGTASRTVR</sequence>
<dbReference type="PANTHER" id="PTHR31404">
    <property type="entry name" value="MITOCHONDRIAL GENOME MAINTENANCE PROTEIN MGM101"/>
    <property type="match status" value="1"/>
</dbReference>
<protein>
    <recommendedName>
        <fullName evidence="3">Mitochondrial genome maintenance protein MGM101</fullName>
    </recommendedName>
</protein>
<evidence type="ECO:0000256" key="2">
    <source>
        <dbReference type="ARBA" id="ARBA00007053"/>
    </source>
</evidence>
<evidence type="ECO:0000256" key="6">
    <source>
        <dbReference type="ARBA" id="ARBA00023125"/>
    </source>
</evidence>
<comment type="subcellular location">
    <subcellularLocation>
        <location evidence="1">Mitochondrion matrix</location>
        <location evidence="1">Mitochondrion nucleoid</location>
    </subcellularLocation>
</comment>
<gene>
    <name evidence="11" type="ORF">SBRCBS47491_006456</name>
</gene>
<keyword evidence="4" id="KW-0227">DNA damage</keyword>
<evidence type="ECO:0000256" key="1">
    <source>
        <dbReference type="ARBA" id="ARBA00004436"/>
    </source>
</evidence>
<evidence type="ECO:0000256" key="4">
    <source>
        <dbReference type="ARBA" id="ARBA00022763"/>
    </source>
</evidence>
<evidence type="ECO:0000256" key="9">
    <source>
        <dbReference type="ARBA" id="ARBA00023271"/>
    </source>
</evidence>
<evidence type="ECO:0000256" key="3">
    <source>
        <dbReference type="ARBA" id="ARBA00013628"/>
    </source>
</evidence>
<proteinExistence type="inferred from homology"/>
<feature type="compositionally biased region" description="Low complexity" evidence="10">
    <location>
        <begin position="69"/>
        <end position="88"/>
    </location>
</feature>